<evidence type="ECO:0000313" key="2">
    <source>
        <dbReference type="Proteomes" id="UP000182762"/>
    </source>
</evidence>
<dbReference type="EMBL" id="FOXX01000002">
    <property type="protein sequence ID" value="SFQ40046.1"/>
    <property type="molecule type" value="Genomic_DNA"/>
</dbReference>
<dbReference type="InterPro" id="IPR019687">
    <property type="entry name" value="DUF2535"/>
</dbReference>
<comment type="caution">
    <text evidence="1">The sequence shown here is derived from an EMBL/GenBank/DDBJ whole genome shotgun (WGS) entry which is preliminary data.</text>
</comment>
<name>A0A1I5Y750_9BACI</name>
<dbReference type="GeneID" id="93710012"/>
<accession>A0A1I5Y750</accession>
<reference evidence="1 2" key="1">
    <citation type="submission" date="2016-10" db="EMBL/GenBank/DDBJ databases">
        <authorList>
            <person name="Varghese N."/>
            <person name="Submissions S."/>
        </authorList>
    </citation>
    <scope>NUCLEOTIDE SEQUENCE [LARGE SCALE GENOMIC DNA]</scope>
    <source>
        <strain evidence="1 2">DSM 13796</strain>
    </source>
</reference>
<keyword evidence="2" id="KW-1185">Reference proteome</keyword>
<gene>
    <name evidence="1" type="ORF">SAMN02745910_01288</name>
</gene>
<protein>
    <recommendedName>
        <fullName evidence="3">DUF2535 family protein</fullName>
    </recommendedName>
</protein>
<dbReference type="Proteomes" id="UP000182762">
    <property type="component" value="Unassembled WGS sequence"/>
</dbReference>
<evidence type="ECO:0000313" key="1">
    <source>
        <dbReference type="EMBL" id="SFQ40046.1"/>
    </source>
</evidence>
<dbReference type="RefSeq" id="WP_061803710.1">
    <property type="nucleotide sequence ID" value="NZ_FOXX01000002.1"/>
</dbReference>
<organism evidence="1 2">
    <name type="scientific">Priestia endophytica DSM 13796</name>
    <dbReference type="NCBI Taxonomy" id="1121089"/>
    <lineage>
        <taxon>Bacteria</taxon>
        <taxon>Bacillati</taxon>
        <taxon>Bacillota</taxon>
        <taxon>Bacilli</taxon>
        <taxon>Bacillales</taxon>
        <taxon>Bacillaceae</taxon>
        <taxon>Priestia</taxon>
    </lineage>
</organism>
<dbReference type="Pfam" id="PF10751">
    <property type="entry name" value="DUF2535"/>
    <property type="match status" value="1"/>
</dbReference>
<proteinExistence type="predicted"/>
<sequence>MLFKSLEFKLANGQKVKVIEIPVVPHHHPLSFTISVHFESFVKMIERKEIRKELYSFKEYMKKHCKWTTYEQIFLTVPLKHNA</sequence>
<evidence type="ECO:0008006" key="3">
    <source>
        <dbReference type="Google" id="ProtNLM"/>
    </source>
</evidence>